<accession>A0AA86R9I5</accession>
<gene>
    <name evidence="3" type="ORF">HINF_LOCUS40711</name>
    <name evidence="2" type="ORF">HINF_LOCUS60875</name>
</gene>
<protein>
    <submittedName>
        <fullName evidence="3">Hypothetical_protein</fullName>
    </submittedName>
</protein>
<feature type="transmembrane region" description="Helical" evidence="1">
    <location>
        <begin position="123"/>
        <end position="148"/>
    </location>
</feature>
<evidence type="ECO:0000256" key="1">
    <source>
        <dbReference type="SAM" id="Phobius"/>
    </source>
</evidence>
<dbReference type="AlphaFoldDB" id="A0AA86R9I5"/>
<reference evidence="2" key="1">
    <citation type="submission" date="2023-06" db="EMBL/GenBank/DDBJ databases">
        <authorList>
            <person name="Kurt Z."/>
        </authorList>
    </citation>
    <scope>NUCLEOTIDE SEQUENCE</scope>
</reference>
<evidence type="ECO:0000313" key="2">
    <source>
        <dbReference type="EMBL" id="CAI9973230.1"/>
    </source>
</evidence>
<keyword evidence="1" id="KW-0812">Transmembrane</keyword>
<dbReference type="EMBL" id="CATOUU010001119">
    <property type="protein sequence ID" value="CAI9973230.1"/>
    <property type="molecule type" value="Genomic_DNA"/>
</dbReference>
<comment type="caution">
    <text evidence="2">The sequence shown here is derived from an EMBL/GenBank/DDBJ whole genome shotgun (WGS) entry which is preliminary data.</text>
</comment>
<evidence type="ECO:0000313" key="4">
    <source>
        <dbReference type="Proteomes" id="UP001642409"/>
    </source>
</evidence>
<sequence length="219" mass="25264">MQQECKDEYCCRIYNQHYHLGKCQYCPEFYDYKIGMCITCNEKYGMGSYYNGGQCKCAPGMAGYESKCVDCWSKQMVVQDYQCVQCSSLDELAIYAFDNNCQCTNNYTFDGHCSKQQQYSKSYTVLIISVVVPVVIIIIVLIVSIILIQRKKKLNAVEVQTKFDKAIQSEEKPTLNITSETIQIVDEISSKASEQEIQIYQQIYQQMIITNNIYLINDL</sequence>
<reference evidence="3 4" key="2">
    <citation type="submission" date="2024-07" db="EMBL/GenBank/DDBJ databases">
        <authorList>
            <person name="Akdeniz Z."/>
        </authorList>
    </citation>
    <scope>NUCLEOTIDE SEQUENCE [LARGE SCALE GENOMIC DNA]</scope>
</reference>
<evidence type="ECO:0000313" key="3">
    <source>
        <dbReference type="EMBL" id="CAL6044756.1"/>
    </source>
</evidence>
<dbReference type="Proteomes" id="UP001642409">
    <property type="component" value="Unassembled WGS sequence"/>
</dbReference>
<proteinExistence type="predicted"/>
<keyword evidence="1" id="KW-1133">Transmembrane helix</keyword>
<organism evidence="2">
    <name type="scientific">Hexamita inflata</name>
    <dbReference type="NCBI Taxonomy" id="28002"/>
    <lineage>
        <taxon>Eukaryota</taxon>
        <taxon>Metamonada</taxon>
        <taxon>Diplomonadida</taxon>
        <taxon>Hexamitidae</taxon>
        <taxon>Hexamitinae</taxon>
        <taxon>Hexamita</taxon>
    </lineage>
</organism>
<keyword evidence="1" id="KW-0472">Membrane</keyword>
<dbReference type="EMBL" id="CAXDID020000161">
    <property type="protein sequence ID" value="CAL6044756.1"/>
    <property type="molecule type" value="Genomic_DNA"/>
</dbReference>
<name>A0AA86R9I5_9EUKA</name>
<keyword evidence="4" id="KW-1185">Reference proteome</keyword>